<keyword evidence="2" id="KW-0238">DNA-binding</keyword>
<feature type="domain" description="HTH arsR-type" evidence="5">
    <location>
        <begin position="28"/>
        <end position="122"/>
    </location>
</feature>
<evidence type="ECO:0000313" key="6">
    <source>
        <dbReference type="EMBL" id="OLU44673.1"/>
    </source>
</evidence>
<dbReference type="InterPro" id="IPR011991">
    <property type="entry name" value="ArsR-like_HTH"/>
</dbReference>
<evidence type="ECO:0000256" key="3">
    <source>
        <dbReference type="ARBA" id="ARBA00023163"/>
    </source>
</evidence>
<name>A0A1Q9YJL3_9FIRM</name>
<dbReference type="PRINTS" id="PR00778">
    <property type="entry name" value="HTHARSR"/>
</dbReference>
<dbReference type="PROSITE" id="PS50987">
    <property type="entry name" value="HTH_ARSR_2"/>
    <property type="match status" value="1"/>
</dbReference>
<reference evidence="6 7" key="1">
    <citation type="submission" date="2016-11" db="EMBL/GenBank/DDBJ databases">
        <title>Description of two novel members of the family Erysipelotrichaceae: Ileibacterium lipovorans gen. nov., sp. nov. and Dubosiella newyorkensis, gen. nov., sp. nov.</title>
        <authorList>
            <person name="Cox L.M."/>
            <person name="Sohn J."/>
            <person name="Tyrrell K.L."/>
            <person name="Citron D.M."/>
            <person name="Lawson P.A."/>
            <person name="Patel N.B."/>
            <person name="Iizumi T."/>
            <person name="Perez-Perez G.I."/>
            <person name="Goldstein E.J."/>
            <person name="Blaser M.J."/>
        </authorList>
    </citation>
    <scope>NUCLEOTIDE SEQUENCE [LARGE SCALE GENOMIC DNA]</scope>
    <source>
        <strain evidence="6 7">NYU-BL-K8</strain>
    </source>
</reference>
<dbReference type="NCBIfam" id="NF033788">
    <property type="entry name" value="HTH_metalloreg"/>
    <property type="match status" value="1"/>
</dbReference>
<comment type="caution">
    <text evidence="6">The sequence shown here is derived from an EMBL/GenBank/DDBJ whole genome shotgun (WGS) entry which is preliminary data.</text>
</comment>
<evidence type="ECO:0000256" key="4">
    <source>
        <dbReference type="ARBA" id="ARBA00043263"/>
    </source>
</evidence>
<keyword evidence="4" id="KW-0105">Cadmium resistance</keyword>
<dbReference type="EMBL" id="MPJZ01000061">
    <property type="protein sequence ID" value="OLU44673.1"/>
    <property type="molecule type" value="Genomic_DNA"/>
</dbReference>
<dbReference type="RefSeq" id="WP_075885583.1">
    <property type="nucleotide sequence ID" value="NZ_CAKOCV010000022.1"/>
</dbReference>
<dbReference type="Proteomes" id="UP000186758">
    <property type="component" value="Unassembled WGS sequence"/>
</dbReference>
<dbReference type="InterPro" id="IPR018334">
    <property type="entry name" value="ArsR_HTH"/>
</dbReference>
<dbReference type="Gene3D" id="1.10.10.10">
    <property type="entry name" value="Winged helix-like DNA-binding domain superfamily/Winged helix DNA-binding domain"/>
    <property type="match status" value="1"/>
</dbReference>
<dbReference type="GO" id="GO:0003700">
    <property type="term" value="F:DNA-binding transcription factor activity"/>
    <property type="evidence" value="ECO:0007669"/>
    <property type="project" value="InterPro"/>
</dbReference>
<dbReference type="InterPro" id="IPR001845">
    <property type="entry name" value="HTH_ArsR_DNA-bd_dom"/>
</dbReference>
<dbReference type="CDD" id="cd00090">
    <property type="entry name" value="HTH_ARSR"/>
    <property type="match status" value="1"/>
</dbReference>
<dbReference type="InterPro" id="IPR036390">
    <property type="entry name" value="WH_DNA-bd_sf"/>
</dbReference>
<dbReference type="PANTHER" id="PTHR43132">
    <property type="entry name" value="ARSENICAL RESISTANCE OPERON REPRESSOR ARSR-RELATED"/>
    <property type="match status" value="1"/>
</dbReference>
<dbReference type="PANTHER" id="PTHR43132:SF6">
    <property type="entry name" value="HTH-TYPE TRANSCRIPTIONAL REPRESSOR CZRA"/>
    <property type="match status" value="1"/>
</dbReference>
<evidence type="ECO:0000256" key="1">
    <source>
        <dbReference type="ARBA" id="ARBA00023015"/>
    </source>
</evidence>
<keyword evidence="3" id="KW-0804">Transcription</keyword>
<dbReference type="GO" id="GO:0003677">
    <property type="term" value="F:DNA binding"/>
    <property type="evidence" value="ECO:0007669"/>
    <property type="project" value="UniProtKB-KW"/>
</dbReference>
<gene>
    <name evidence="6" type="ORF">BO223_07630</name>
</gene>
<sequence length="123" mass="13567">MKNTQSPDLFPYEIQDTLAVSRALNHMPCQDDIAGLAAFYKVMADPTRLRLLTALESGPLCATDLANVVQMSRSAVSHQLKALKDAHLVRSERDGKTLLYSLDDDHVASILCVTCEHLQEGDK</sequence>
<dbReference type="InterPro" id="IPR051011">
    <property type="entry name" value="Metal_resp_trans_reg"/>
</dbReference>
<evidence type="ECO:0000259" key="5">
    <source>
        <dbReference type="PROSITE" id="PS50987"/>
    </source>
</evidence>
<dbReference type="GO" id="GO:0046686">
    <property type="term" value="P:response to cadmium ion"/>
    <property type="evidence" value="ECO:0007669"/>
    <property type="project" value="UniProtKB-KW"/>
</dbReference>
<evidence type="ECO:0000313" key="7">
    <source>
        <dbReference type="Proteomes" id="UP000186758"/>
    </source>
</evidence>
<protein>
    <recommendedName>
        <fullName evidence="5">HTH arsR-type domain-containing protein</fullName>
    </recommendedName>
</protein>
<dbReference type="PROSITE" id="PS00846">
    <property type="entry name" value="HTH_ARSR_1"/>
    <property type="match status" value="1"/>
</dbReference>
<dbReference type="Pfam" id="PF01022">
    <property type="entry name" value="HTH_5"/>
    <property type="match status" value="1"/>
</dbReference>
<dbReference type="InterPro" id="IPR036388">
    <property type="entry name" value="WH-like_DNA-bd_sf"/>
</dbReference>
<organism evidence="6 7">
    <name type="scientific">Faecalibaculum rodentium</name>
    <dbReference type="NCBI Taxonomy" id="1702221"/>
    <lineage>
        <taxon>Bacteria</taxon>
        <taxon>Bacillati</taxon>
        <taxon>Bacillota</taxon>
        <taxon>Erysipelotrichia</taxon>
        <taxon>Erysipelotrichales</taxon>
        <taxon>Erysipelotrichaceae</taxon>
        <taxon>Faecalibaculum</taxon>
    </lineage>
</organism>
<dbReference type="SUPFAM" id="SSF46785">
    <property type="entry name" value="Winged helix' DNA-binding domain"/>
    <property type="match status" value="1"/>
</dbReference>
<keyword evidence="1" id="KW-0805">Transcription regulation</keyword>
<accession>A0A1Q9YJL3</accession>
<dbReference type="AlphaFoldDB" id="A0A1Q9YJL3"/>
<evidence type="ECO:0000256" key="2">
    <source>
        <dbReference type="ARBA" id="ARBA00023125"/>
    </source>
</evidence>
<proteinExistence type="predicted"/>
<dbReference type="SMART" id="SM00418">
    <property type="entry name" value="HTH_ARSR"/>
    <property type="match status" value="1"/>
</dbReference>